<name>A0A485CXH0_KLUCR</name>
<dbReference type="RefSeq" id="WP_061280017.1">
    <property type="nucleotide sequence ID" value="NZ_CP134165.1"/>
</dbReference>
<feature type="transmembrane region" description="Helical" evidence="1">
    <location>
        <begin position="40"/>
        <end position="58"/>
    </location>
</feature>
<gene>
    <name evidence="2" type="ORF">NCTC12993_07284</name>
</gene>
<keyword evidence="1" id="KW-0812">Transmembrane</keyword>
<feature type="transmembrane region" description="Helical" evidence="1">
    <location>
        <begin position="65"/>
        <end position="82"/>
    </location>
</feature>
<sequence>MILINLLLRVILFALAVVVVVLCLHVDVNILKNGLSETSFTEVVQESILFIIVLIHLVRARRDGAMRQCNVLIAGFFLAMLIRELDAVFDLIRHGSWVWFALFVSVASILYAVRDPARVARQLIAYTSTPSYGVMVSGLLTILIFSRLFGMSMLWQSILQEGYVRIVKNMVEEGVELFGYILCLGASVNLLGGKRSS</sequence>
<evidence type="ECO:0000313" key="2">
    <source>
        <dbReference type="EMBL" id="VFS89462.1"/>
    </source>
</evidence>
<reference evidence="2 3" key="1">
    <citation type="submission" date="2019-03" db="EMBL/GenBank/DDBJ databases">
        <authorList>
            <consortium name="Pathogen Informatics"/>
        </authorList>
    </citation>
    <scope>NUCLEOTIDE SEQUENCE [LARGE SCALE GENOMIC DNA]</scope>
    <source>
        <strain evidence="2 3">NCTC12993</strain>
    </source>
</reference>
<evidence type="ECO:0000313" key="3">
    <source>
        <dbReference type="Proteomes" id="UP000401081"/>
    </source>
</evidence>
<feature type="transmembrane region" description="Helical" evidence="1">
    <location>
        <begin position="134"/>
        <end position="155"/>
    </location>
</feature>
<evidence type="ECO:0000256" key="1">
    <source>
        <dbReference type="SAM" id="Phobius"/>
    </source>
</evidence>
<organism evidence="2 3">
    <name type="scientific">Kluyvera cryocrescens</name>
    <name type="common">Kluyvera citrophila</name>
    <dbReference type="NCBI Taxonomy" id="580"/>
    <lineage>
        <taxon>Bacteria</taxon>
        <taxon>Pseudomonadati</taxon>
        <taxon>Pseudomonadota</taxon>
        <taxon>Gammaproteobacteria</taxon>
        <taxon>Enterobacterales</taxon>
        <taxon>Enterobacteriaceae</taxon>
        <taxon>Kluyvera</taxon>
    </lineage>
</organism>
<keyword evidence="3" id="KW-1185">Reference proteome</keyword>
<feature type="transmembrane region" description="Helical" evidence="1">
    <location>
        <begin position="7"/>
        <end position="28"/>
    </location>
</feature>
<dbReference type="Proteomes" id="UP000401081">
    <property type="component" value="Unassembled WGS sequence"/>
</dbReference>
<keyword evidence="1" id="KW-0472">Membrane</keyword>
<keyword evidence="1" id="KW-1133">Transmembrane helix</keyword>
<dbReference type="AlphaFoldDB" id="A0A485CXH0"/>
<proteinExistence type="predicted"/>
<dbReference type="GeneID" id="99776287"/>
<feature type="transmembrane region" description="Helical" evidence="1">
    <location>
        <begin position="94"/>
        <end position="113"/>
    </location>
</feature>
<protein>
    <submittedName>
        <fullName evidence="2">Uncharacterized protein</fullName>
    </submittedName>
</protein>
<dbReference type="EMBL" id="CAADJD010000031">
    <property type="protein sequence ID" value="VFS89462.1"/>
    <property type="molecule type" value="Genomic_DNA"/>
</dbReference>
<accession>A0A485CXH0</accession>
<feature type="transmembrane region" description="Helical" evidence="1">
    <location>
        <begin position="175"/>
        <end position="192"/>
    </location>
</feature>